<keyword evidence="2" id="KW-1185">Reference proteome</keyword>
<protein>
    <submittedName>
        <fullName evidence="1">Uncharacterized protein</fullName>
    </submittedName>
</protein>
<sequence>MSALDRVLQNELLERMAAAYPSAVDFSGHNGERSINEIHATLAYLHEHRLAKLTLERYLDNSLQTFTGQITAKGLDFLADDGGLGAILDVVIVKLHHDTVRDLLVARIEDSTADASVKGRMVSALKDLPAAAMQRVAQQAIDAGLRQLPNAVQWVQNAIGSV</sequence>
<dbReference type="EMBL" id="BMKC01000001">
    <property type="protein sequence ID" value="GGA75495.1"/>
    <property type="molecule type" value="Genomic_DNA"/>
</dbReference>
<gene>
    <name evidence="1" type="ORF">GCM10011521_12070</name>
</gene>
<proteinExistence type="predicted"/>
<comment type="caution">
    <text evidence="1">The sequence shown here is derived from an EMBL/GenBank/DDBJ whole genome shotgun (WGS) entry which is preliminary data.</text>
</comment>
<evidence type="ECO:0000313" key="2">
    <source>
        <dbReference type="Proteomes" id="UP000623419"/>
    </source>
</evidence>
<dbReference type="RefSeq" id="WP_188662224.1">
    <property type="nucleotide sequence ID" value="NZ_BMKC01000001.1"/>
</dbReference>
<name>A0ABQ1HGX0_9GAMM</name>
<evidence type="ECO:0000313" key="1">
    <source>
        <dbReference type="EMBL" id="GGA75495.1"/>
    </source>
</evidence>
<dbReference type="Proteomes" id="UP000623419">
    <property type="component" value="Unassembled WGS sequence"/>
</dbReference>
<reference evidence="2" key="1">
    <citation type="journal article" date="2019" name="Int. J. Syst. Evol. Microbiol.">
        <title>The Global Catalogue of Microorganisms (GCM) 10K type strain sequencing project: providing services to taxonomists for standard genome sequencing and annotation.</title>
        <authorList>
            <consortium name="The Broad Institute Genomics Platform"/>
            <consortium name="The Broad Institute Genome Sequencing Center for Infectious Disease"/>
            <person name="Wu L."/>
            <person name="Ma J."/>
        </authorList>
    </citation>
    <scope>NUCLEOTIDE SEQUENCE [LARGE SCALE GENOMIC DNA]</scope>
    <source>
        <strain evidence="2">CGMCC 1.15905</strain>
    </source>
</reference>
<accession>A0ABQ1HGX0</accession>
<organism evidence="1 2">
    <name type="scientific">Arenimonas soli</name>
    <dbReference type="NCBI Taxonomy" id="2269504"/>
    <lineage>
        <taxon>Bacteria</taxon>
        <taxon>Pseudomonadati</taxon>
        <taxon>Pseudomonadota</taxon>
        <taxon>Gammaproteobacteria</taxon>
        <taxon>Lysobacterales</taxon>
        <taxon>Lysobacteraceae</taxon>
        <taxon>Arenimonas</taxon>
    </lineage>
</organism>